<comment type="caution">
    <text evidence="2">The sequence shown here is derived from an EMBL/GenBank/DDBJ whole genome shotgun (WGS) entry which is preliminary data.</text>
</comment>
<dbReference type="SUPFAM" id="SSF51294">
    <property type="entry name" value="Hedgehog/intein (Hint) domain"/>
    <property type="match status" value="1"/>
</dbReference>
<reference evidence="2 3" key="1">
    <citation type="journal article" date="2010" name="J. Bacteriol.">
        <title>Genome sequences of Pelagibaca bermudensis HTCC2601T and Maritimibacter alkaliphilus HTCC2654T, the type strains of two marine Roseobacter genera.</title>
        <authorList>
            <person name="Thrash J.C."/>
            <person name="Cho J.C."/>
            <person name="Ferriera S."/>
            <person name="Johnson J."/>
            <person name="Vergin K.L."/>
            <person name="Giovannoni S.J."/>
        </authorList>
    </citation>
    <scope>NUCLEOTIDE SEQUENCE [LARGE SCALE GENOMIC DNA]</scope>
    <source>
        <strain evidence="3">DSM 26914 / JCM 13377 / KCTC 12554 / HTCC2601</strain>
    </source>
</reference>
<dbReference type="InterPro" id="IPR036844">
    <property type="entry name" value="Hint_dom_sf"/>
</dbReference>
<proteinExistence type="predicted"/>
<evidence type="ECO:0000313" key="3">
    <source>
        <dbReference type="Proteomes" id="UP000006230"/>
    </source>
</evidence>
<name>Q0FHN8_SALBH</name>
<dbReference type="STRING" id="314265.R2601_09225"/>
<dbReference type="eggNOG" id="COG2931">
    <property type="taxonomic scope" value="Bacteria"/>
</dbReference>
<feature type="domain" description="Hedgehog/Intein (Hint)" evidence="1">
    <location>
        <begin position="49"/>
        <end position="194"/>
    </location>
</feature>
<dbReference type="InterPro" id="IPR028992">
    <property type="entry name" value="Hedgehog/Intein_dom"/>
</dbReference>
<keyword evidence="3" id="KW-1185">Reference proteome</keyword>
<dbReference type="HOGENOM" id="CLU_090275_0_0_5"/>
<evidence type="ECO:0000313" key="2">
    <source>
        <dbReference type="EMBL" id="EAU43695.1"/>
    </source>
</evidence>
<organism evidence="2 3">
    <name type="scientific">Salipiger bermudensis (strain DSM 26914 / JCM 13377 / KCTC 12554 / HTCC2601)</name>
    <name type="common">Pelagibaca bermudensis</name>
    <dbReference type="NCBI Taxonomy" id="314265"/>
    <lineage>
        <taxon>Bacteria</taxon>
        <taxon>Pseudomonadati</taxon>
        <taxon>Pseudomonadota</taxon>
        <taxon>Alphaproteobacteria</taxon>
        <taxon>Rhodobacterales</taxon>
        <taxon>Roseobacteraceae</taxon>
        <taxon>Salipiger</taxon>
    </lineage>
</organism>
<evidence type="ECO:0000259" key="1">
    <source>
        <dbReference type="Pfam" id="PF13403"/>
    </source>
</evidence>
<accession>Q0FHN8</accession>
<dbReference type="Proteomes" id="UP000006230">
    <property type="component" value="Unassembled WGS sequence"/>
</dbReference>
<dbReference type="Pfam" id="PF13403">
    <property type="entry name" value="Hint_2"/>
    <property type="match status" value="1"/>
</dbReference>
<protein>
    <recommendedName>
        <fullName evidence="1">Hedgehog/Intein (Hint) domain-containing protein</fullName>
    </recommendedName>
</protein>
<gene>
    <name evidence="2" type="ORF">R2601_09225</name>
</gene>
<sequence>MSHRAEPRPRRSSALMRKYETSALMPDLSISFKSQIAPAQPLFEEACTAFARGTLIPTVRGPVAIEDLLPGDYVESSAGAQPVTWIGSTTYVPGIPDDATTLASLSRITADSFGPGRPMVDVLVGPAAHMVMRRDRLKSLIGRETVLVPVADFADGDRIVEVTPVGSVQLYHLMLGRHATMRIGGIEMESYHPGKSLVRSMGESTAALFLSLFPNIGQAEDFGELSLTRTTREVIDSLTSL</sequence>
<dbReference type="AlphaFoldDB" id="Q0FHN8"/>
<dbReference type="EMBL" id="AATQ01000070">
    <property type="protein sequence ID" value="EAU43695.1"/>
    <property type="molecule type" value="Genomic_DNA"/>
</dbReference>